<gene>
    <name evidence="1" type="ORF">VNO77_34213</name>
</gene>
<evidence type="ECO:0000313" key="2">
    <source>
        <dbReference type="Proteomes" id="UP001367508"/>
    </source>
</evidence>
<reference evidence="1 2" key="1">
    <citation type="submission" date="2024-01" db="EMBL/GenBank/DDBJ databases">
        <title>The genomes of 5 underutilized Papilionoideae crops provide insights into root nodulation and disease resistanc.</title>
        <authorList>
            <person name="Jiang F."/>
        </authorList>
    </citation>
    <scope>NUCLEOTIDE SEQUENCE [LARGE SCALE GENOMIC DNA]</scope>
    <source>
        <strain evidence="1">LVBAO_FW01</strain>
        <tissue evidence="1">Leaves</tissue>
    </source>
</reference>
<keyword evidence="2" id="KW-1185">Reference proteome</keyword>
<dbReference type="AlphaFoldDB" id="A0AAN9PZ23"/>
<sequence length="122" mass="13699">MLNKLSCTIFFRKAFLVDDVGRFPVFDFIICMMYPTPKSLIPGEVSSRTRSLVRTEEEILADLQDFTCLTKASVLNVLSLEFPVDNWTTGILLQITAVKFVGPVYQARHLIPTFKLGSLGVP</sequence>
<name>A0AAN9PZ23_CANGL</name>
<protein>
    <submittedName>
        <fullName evidence="1">Uncharacterized protein</fullName>
    </submittedName>
</protein>
<proteinExistence type="predicted"/>
<organism evidence="1 2">
    <name type="scientific">Canavalia gladiata</name>
    <name type="common">Sword bean</name>
    <name type="synonym">Dolichos gladiatus</name>
    <dbReference type="NCBI Taxonomy" id="3824"/>
    <lineage>
        <taxon>Eukaryota</taxon>
        <taxon>Viridiplantae</taxon>
        <taxon>Streptophyta</taxon>
        <taxon>Embryophyta</taxon>
        <taxon>Tracheophyta</taxon>
        <taxon>Spermatophyta</taxon>
        <taxon>Magnoliopsida</taxon>
        <taxon>eudicotyledons</taxon>
        <taxon>Gunneridae</taxon>
        <taxon>Pentapetalae</taxon>
        <taxon>rosids</taxon>
        <taxon>fabids</taxon>
        <taxon>Fabales</taxon>
        <taxon>Fabaceae</taxon>
        <taxon>Papilionoideae</taxon>
        <taxon>50 kb inversion clade</taxon>
        <taxon>NPAAA clade</taxon>
        <taxon>indigoferoid/millettioid clade</taxon>
        <taxon>Phaseoleae</taxon>
        <taxon>Canavalia</taxon>
    </lineage>
</organism>
<dbReference type="EMBL" id="JAYMYQ010000008">
    <property type="protein sequence ID" value="KAK7315647.1"/>
    <property type="molecule type" value="Genomic_DNA"/>
</dbReference>
<evidence type="ECO:0000313" key="1">
    <source>
        <dbReference type="EMBL" id="KAK7315647.1"/>
    </source>
</evidence>
<dbReference type="Proteomes" id="UP001367508">
    <property type="component" value="Unassembled WGS sequence"/>
</dbReference>
<comment type="caution">
    <text evidence="1">The sequence shown here is derived from an EMBL/GenBank/DDBJ whole genome shotgun (WGS) entry which is preliminary data.</text>
</comment>
<accession>A0AAN9PZ23</accession>